<dbReference type="OrthoDB" id="2608216at2759"/>
<sequence length="101" mass="11719">MARYLGGKEEVIPWLRRTGWVKYMKTLEREDLLQAACQSSLDADDGEPIECAIWQAMKEVTVASYGSVRDSGTILRMHAVRTEKDQLRCEALQPYWRRENI</sequence>
<keyword evidence="2" id="KW-1185">Reference proteome</keyword>
<dbReference type="EMBL" id="MU003926">
    <property type="protein sequence ID" value="KAF2715915.1"/>
    <property type="molecule type" value="Genomic_DNA"/>
</dbReference>
<proteinExistence type="predicted"/>
<evidence type="ECO:0000313" key="1">
    <source>
        <dbReference type="EMBL" id="KAF2715915.1"/>
    </source>
</evidence>
<dbReference type="Proteomes" id="UP000799441">
    <property type="component" value="Unassembled WGS sequence"/>
</dbReference>
<comment type="caution">
    <text evidence="1">The sequence shown here is derived from an EMBL/GenBank/DDBJ whole genome shotgun (WGS) entry which is preliminary data.</text>
</comment>
<protein>
    <submittedName>
        <fullName evidence="1">Uncharacterized protein</fullName>
    </submittedName>
</protein>
<name>A0A9P4PY13_9PEZI</name>
<organism evidence="1 2">
    <name type="scientific">Polychaeton citri CBS 116435</name>
    <dbReference type="NCBI Taxonomy" id="1314669"/>
    <lineage>
        <taxon>Eukaryota</taxon>
        <taxon>Fungi</taxon>
        <taxon>Dikarya</taxon>
        <taxon>Ascomycota</taxon>
        <taxon>Pezizomycotina</taxon>
        <taxon>Dothideomycetes</taxon>
        <taxon>Dothideomycetidae</taxon>
        <taxon>Capnodiales</taxon>
        <taxon>Capnodiaceae</taxon>
        <taxon>Polychaeton</taxon>
    </lineage>
</organism>
<evidence type="ECO:0000313" key="2">
    <source>
        <dbReference type="Proteomes" id="UP000799441"/>
    </source>
</evidence>
<reference evidence="1" key="1">
    <citation type="journal article" date="2020" name="Stud. Mycol.">
        <title>101 Dothideomycetes genomes: a test case for predicting lifestyles and emergence of pathogens.</title>
        <authorList>
            <person name="Haridas S."/>
            <person name="Albert R."/>
            <person name="Binder M."/>
            <person name="Bloem J."/>
            <person name="Labutti K."/>
            <person name="Salamov A."/>
            <person name="Andreopoulos B."/>
            <person name="Baker S."/>
            <person name="Barry K."/>
            <person name="Bills G."/>
            <person name="Bluhm B."/>
            <person name="Cannon C."/>
            <person name="Castanera R."/>
            <person name="Culley D."/>
            <person name="Daum C."/>
            <person name="Ezra D."/>
            <person name="Gonzalez J."/>
            <person name="Henrissat B."/>
            <person name="Kuo A."/>
            <person name="Liang C."/>
            <person name="Lipzen A."/>
            <person name="Lutzoni F."/>
            <person name="Magnuson J."/>
            <person name="Mondo S."/>
            <person name="Nolan M."/>
            <person name="Ohm R."/>
            <person name="Pangilinan J."/>
            <person name="Park H.-J."/>
            <person name="Ramirez L."/>
            <person name="Alfaro M."/>
            <person name="Sun H."/>
            <person name="Tritt A."/>
            <person name="Yoshinaga Y."/>
            <person name="Zwiers L.-H."/>
            <person name="Turgeon B."/>
            <person name="Goodwin S."/>
            <person name="Spatafora J."/>
            <person name="Crous P."/>
            <person name="Grigoriev I."/>
        </authorList>
    </citation>
    <scope>NUCLEOTIDE SEQUENCE</scope>
    <source>
        <strain evidence="1">CBS 116435</strain>
    </source>
</reference>
<dbReference type="AlphaFoldDB" id="A0A9P4PY13"/>
<accession>A0A9P4PY13</accession>
<gene>
    <name evidence="1" type="ORF">K431DRAFT_236588</name>
</gene>